<feature type="compositionally biased region" description="Low complexity" evidence="6">
    <location>
        <begin position="481"/>
        <end position="490"/>
    </location>
</feature>
<feature type="compositionally biased region" description="Polar residues" evidence="6">
    <location>
        <begin position="691"/>
        <end position="700"/>
    </location>
</feature>
<evidence type="ECO:0000256" key="6">
    <source>
        <dbReference type="SAM" id="MobiDB-lite"/>
    </source>
</evidence>
<reference evidence="7 8" key="1">
    <citation type="journal article" date="2020" name="ISME J.">
        <title>Uncovering the hidden diversity of litter-decomposition mechanisms in mushroom-forming fungi.</title>
        <authorList>
            <person name="Floudas D."/>
            <person name="Bentzer J."/>
            <person name="Ahren D."/>
            <person name="Johansson T."/>
            <person name="Persson P."/>
            <person name="Tunlid A."/>
        </authorList>
    </citation>
    <scope>NUCLEOTIDE SEQUENCE [LARGE SCALE GENOMIC DNA]</scope>
    <source>
        <strain evidence="7 8">CBS 406.79</strain>
    </source>
</reference>
<evidence type="ECO:0008006" key="9">
    <source>
        <dbReference type="Google" id="ProtNLM"/>
    </source>
</evidence>
<feature type="compositionally biased region" description="Low complexity" evidence="6">
    <location>
        <begin position="671"/>
        <end position="690"/>
    </location>
</feature>
<comment type="caution">
    <text evidence="7">The sequence shown here is derived from an EMBL/GenBank/DDBJ whole genome shotgun (WGS) entry which is preliminary data.</text>
</comment>
<feature type="region of interest" description="Disordered" evidence="6">
    <location>
        <begin position="280"/>
        <end position="381"/>
    </location>
</feature>
<dbReference type="InterPro" id="IPR006939">
    <property type="entry name" value="SNF5"/>
</dbReference>
<feature type="compositionally biased region" description="Polar residues" evidence="6">
    <location>
        <begin position="711"/>
        <end position="733"/>
    </location>
</feature>
<sequence>MNSNMNNMGMASMAMNNMPGVVPMGGGNGMGMNGGMGGGMAAMNPMNMGMNPMASGSGMPMGSARPGNGINPSQLMGLAGGGTNGMGIGGGAMNAMNSMGPMGGLNPAQILQQQQQRERDHQMSAMQHSHIQQQQRGAGMGMGLGGGGYGMNNMNGMGMGGNYGSMNPSAMSSSPTAVMGIMGADRPNQNVPMGNQNLGAGMGGMMGSQQHPMQSHPQPNMSSHNPNSNPSSGSHLPSPQLQQMLNSIGVTMDRFQVMSTQEKSIVGKKLMAMRGLNNQSQQNLQPSAGPLAMSSQGAPSSGGGNFYDQSQGRGFADQRVSMSGGPAMDHRPGSSTGLSGLGGDAGMGMGIGGNMMPPPPRPSTAMSNRSASGMGMPSQSSGMMNNMGMNNINGMSGMSNAIGGMGNMVGLPNMSMSSGMGLSRPGTSMGMRSNMNGMNMGPMGMGMNSVGGINHPGMIVAYECLQGMSMPRLASNGPGGVNTPSSSGVPGSPGAGGMRPPSRAMNVTAAGGGGSGNELVNGYPMPPNTPKHPPAPGTPQMGHAHSQPHQQGNLTPQHHPQNMHQGSPPPHTPSSVAAPGSPNLGGARHGSPMHSQSGRGTPNPLKRKASGLESPKMGPPSEVPSHGHINNTPSLIGAMDRPSSAMQNGVVGGKPPSSNMNFGMSLARPGTASGFSPSTPASASTPGASGQQLENIQGSFQLPPRADSLPPSGTASHGSSNSVGLPAAGTTSKPPRLGSMPPSTGGVNNASADPTGPTATSQAAAGMVSGSTPIPNGPVKVVPKLPPLPANVNLNPLVTEVKVVPLSGSDKAIPQLSQEEIDEIKRWQKVDSTYEAVFKAMREKMDAELKGDARYDVQRDFLALLDAGEFGSLGGKAGVFGSTNYRWWEKGSISQNPGAVYRSQRREPFDIRYPGKNRRDSRGKKGIKREGFKIPRRLNLEEANRPEQLVPIRLEFDVDHHKYRDTFVWNLNDPVVTPEIFAQTVVEDYQLAPTYHSTIVKNIQEQLSDYKAHSALYDGEGGEYLGEDSDPSSSERGVFDEKDAIWWENWRKRLRTEYGFVKTGKGAANYKRKRKGKDAGDDADMEDATNFVDEKPMTVEELGADEGTMIEDMRIVIKLDIIVGSMKLDDQFEWDIDNVKASPEQFAEVYTRDLGLSGEFRTAIAHSIREQVQAYQKSLFLVGRPSDGSIQDEDLRSSFLPSLAEGARSMDQVKLFTPVLDYLSDGELERNEKERDKDMNRRRKRNTRGRRGVNLPDREPIRTFRTPAIGFPELDAATLALAAAANAPVSRRAAAAAASLTIANMVASENGTPLTPLTMPSVPQPAIPTVVKEKKVKGLFKSPPVPPSALHPRAKIIAPTPSTSADVSSLPAPLENDPPPSITIVDKTMRPPSTRKAKDLEREAKDREYIDGQHANFIDGVWHCSNCGCPENIAIGRRKGPLGDKSQCGDCGKYWHRHRRPRPCTYNTDPDFHTDLKREDVTKSSKKKGAAAALRAQGSSVSTPAADDSSAPPTPSRDRKKEGSEVPPSRRLISEEDRAMSPISTASSSPEPPLSQRVKITNGTSSAHPASPPSRDFKDVKDLRESKESKVPDSKDSVTTTKNVPASTSTPPRLSVQSPPTSPTKPWPPPWLTTAIHATQTKYPNDKFDAVLRKVGEGGAAEWRIKCLDCPGKLYKPGPGEALSNFEVHLKNRQHRQRVDDRVAAK</sequence>
<feature type="compositionally biased region" description="Low complexity" evidence="6">
    <location>
        <begin position="207"/>
        <end position="239"/>
    </location>
</feature>
<evidence type="ECO:0000313" key="7">
    <source>
        <dbReference type="EMBL" id="KAF5392743.1"/>
    </source>
</evidence>
<feature type="compositionally biased region" description="Basic and acidic residues" evidence="6">
    <location>
        <begin position="1470"/>
        <end position="1483"/>
    </location>
</feature>
<feature type="compositionally biased region" description="Basic and acidic residues" evidence="6">
    <location>
        <begin position="1575"/>
        <end position="1596"/>
    </location>
</feature>
<comment type="subcellular location">
    <subcellularLocation>
        <location evidence="1">Nucleus</location>
    </subcellularLocation>
</comment>
<gene>
    <name evidence="7" type="ORF">D9757_000812</name>
</gene>
<comment type="similarity">
    <text evidence="2">Belongs to the SNF5 family.</text>
</comment>
<feature type="compositionally biased region" description="Polar residues" evidence="6">
    <location>
        <begin position="547"/>
        <end position="565"/>
    </location>
</feature>
<evidence type="ECO:0000256" key="4">
    <source>
        <dbReference type="ARBA" id="ARBA00023163"/>
    </source>
</evidence>
<feature type="region of interest" description="Disordered" evidence="6">
    <location>
        <begin position="1360"/>
        <end position="1388"/>
    </location>
</feature>
<feature type="compositionally biased region" description="Basic and acidic residues" evidence="6">
    <location>
        <begin position="1230"/>
        <end position="1239"/>
    </location>
</feature>
<feature type="compositionally biased region" description="Low complexity" evidence="6">
    <location>
        <begin position="1490"/>
        <end position="1511"/>
    </location>
</feature>
<keyword evidence="8" id="KW-1185">Reference proteome</keyword>
<feature type="region of interest" description="Disordered" evidence="6">
    <location>
        <begin position="1459"/>
        <end position="1630"/>
    </location>
</feature>
<feature type="region of interest" description="Disordered" evidence="6">
    <location>
        <begin position="195"/>
        <end position="240"/>
    </location>
</feature>
<evidence type="ECO:0000313" key="8">
    <source>
        <dbReference type="Proteomes" id="UP000518752"/>
    </source>
</evidence>
<protein>
    <recommendedName>
        <fullName evidence="9">SNF5-domain-containing protein</fullName>
    </recommendedName>
</protein>
<dbReference type="Proteomes" id="UP000518752">
    <property type="component" value="Unassembled WGS sequence"/>
</dbReference>
<keyword evidence="5" id="KW-0539">Nucleus</keyword>
<feature type="compositionally biased region" description="Polar residues" evidence="6">
    <location>
        <begin position="1597"/>
        <end position="1617"/>
    </location>
</feature>
<organism evidence="7 8">
    <name type="scientific">Collybiopsis confluens</name>
    <dbReference type="NCBI Taxonomy" id="2823264"/>
    <lineage>
        <taxon>Eukaryota</taxon>
        <taxon>Fungi</taxon>
        <taxon>Dikarya</taxon>
        <taxon>Basidiomycota</taxon>
        <taxon>Agaricomycotina</taxon>
        <taxon>Agaricomycetes</taxon>
        <taxon>Agaricomycetidae</taxon>
        <taxon>Agaricales</taxon>
        <taxon>Marasmiineae</taxon>
        <taxon>Omphalotaceae</taxon>
        <taxon>Collybiopsis</taxon>
    </lineage>
</organism>
<evidence type="ECO:0000256" key="2">
    <source>
        <dbReference type="ARBA" id="ARBA00010239"/>
    </source>
</evidence>
<dbReference type="PANTHER" id="PTHR10019">
    <property type="entry name" value="SNF5"/>
    <property type="match status" value="1"/>
</dbReference>
<feature type="compositionally biased region" description="Pro residues" evidence="6">
    <location>
        <begin position="1620"/>
        <end position="1630"/>
    </location>
</feature>
<feature type="compositionally biased region" description="Polar residues" evidence="6">
    <location>
        <begin position="741"/>
        <end position="771"/>
    </location>
</feature>
<feature type="compositionally biased region" description="Polar residues" evidence="6">
    <location>
        <begin position="1558"/>
        <end position="1568"/>
    </location>
</feature>
<accession>A0A8H5I0H1</accession>
<dbReference type="OrthoDB" id="515064at2759"/>
<name>A0A8H5I0H1_9AGAR</name>
<keyword evidence="4" id="KW-0804">Transcription</keyword>
<dbReference type="EMBL" id="JAACJN010000004">
    <property type="protein sequence ID" value="KAF5392743.1"/>
    <property type="molecule type" value="Genomic_DNA"/>
</dbReference>
<proteinExistence type="inferred from homology"/>
<dbReference type="GO" id="GO:0000228">
    <property type="term" value="C:nuclear chromosome"/>
    <property type="evidence" value="ECO:0007669"/>
    <property type="project" value="InterPro"/>
</dbReference>
<evidence type="ECO:0000256" key="3">
    <source>
        <dbReference type="ARBA" id="ARBA00023015"/>
    </source>
</evidence>
<evidence type="ECO:0000256" key="5">
    <source>
        <dbReference type="ARBA" id="ARBA00023242"/>
    </source>
</evidence>
<feature type="compositionally biased region" description="Gly residues" evidence="6">
    <location>
        <begin position="339"/>
        <end position="353"/>
    </location>
</feature>
<feature type="compositionally biased region" description="Low complexity" evidence="6">
    <location>
        <begin position="363"/>
        <end position="381"/>
    </location>
</feature>
<dbReference type="GO" id="GO:0006338">
    <property type="term" value="P:chromatin remodeling"/>
    <property type="evidence" value="ECO:0007669"/>
    <property type="project" value="InterPro"/>
</dbReference>
<evidence type="ECO:0000256" key="1">
    <source>
        <dbReference type="ARBA" id="ARBA00004123"/>
    </source>
</evidence>
<feature type="compositionally biased region" description="Pro residues" evidence="6">
    <location>
        <begin position="524"/>
        <end position="537"/>
    </location>
</feature>
<feature type="region of interest" description="Disordered" evidence="6">
    <location>
        <begin position="1230"/>
        <end position="1258"/>
    </location>
</feature>
<keyword evidence="3" id="KW-0805">Transcription regulation</keyword>
<feature type="region of interest" description="Disordered" evidence="6">
    <location>
        <begin position="475"/>
        <end position="771"/>
    </location>
</feature>
<dbReference type="Pfam" id="PF04855">
    <property type="entry name" value="SNF5"/>
    <property type="match status" value="1"/>
</dbReference>
<feature type="compositionally biased region" description="Basic residues" evidence="6">
    <location>
        <begin position="1240"/>
        <end position="1251"/>
    </location>
</feature>